<gene>
    <name evidence="1" type="ORF">PR048_010124</name>
</gene>
<proteinExistence type="predicted"/>
<comment type="caution">
    <text evidence="1">The sequence shown here is derived from an EMBL/GenBank/DDBJ whole genome shotgun (WGS) entry which is preliminary data.</text>
</comment>
<dbReference type="Proteomes" id="UP001159363">
    <property type="component" value="Chromosome 3"/>
</dbReference>
<dbReference type="Gene3D" id="3.30.420.10">
    <property type="entry name" value="Ribonuclease H-like superfamily/Ribonuclease H"/>
    <property type="match status" value="1"/>
</dbReference>
<sequence>MDPFYFQDDNARCHISRATMQWYADNNFRRMDWPAQSPDLSPIEHGEGSSGAAKIHCSTHGMVAREMATNPRGCPANTRRQHARQGGCCYSRKRWPYEILTGRTGRKAVQFCNTETRPAQPARYLYPRFTLRPKHFQMPNPGKCEIPESVSSKISHSSGLPEVFTPCFNTPVVCSLTRLVVYRTSVVPDGMLAYSKSNRSIAGRFTLDFRKWESCRTMPLVGGCFRGSPVSHGPLSIHCSVLTLTSPSSALKTSMFSVAQIFSLTHKIHYTARRRALSEKTERKLCILEMLALAQQRLAKRGFKPDLALVKWEDIHQHSHQSKWMNYLASDETRIYSSMDLPTKIHEIGRVLAQWLSVVALWCCPPSWLASQLWWRLTPEMVDHVVAAGTQVDVQVDDAVDTAEEPDSFSADLMTNVAEGSGNGLENSGSYTGALTEETDDMAEKHNDEEEIALFTLMRFQAHIEELLGDKRETTNGKPYETEHIQ</sequence>
<organism evidence="1 2">
    <name type="scientific">Dryococelus australis</name>
    <dbReference type="NCBI Taxonomy" id="614101"/>
    <lineage>
        <taxon>Eukaryota</taxon>
        <taxon>Metazoa</taxon>
        <taxon>Ecdysozoa</taxon>
        <taxon>Arthropoda</taxon>
        <taxon>Hexapoda</taxon>
        <taxon>Insecta</taxon>
        <taxon>Pterygota</taxon>
        <taxon>Neoptera</taxon>
        <taxon>Polyneoptera</taxon>
        <taxon>Phasmatodea</taxon>
        <taxon>Verophasmatodea</taxon>
        <taxon>Anareolatae</taxon>
        <taxon>Phasmatidae</taxon>
        <taxon>Eurycanthinae</taxon>
        <taxon>Dryococelus</taxon>
    </lineage>
</organism>
<evidence type="ECO:0000313" key="1">
    <source>
        <dbReference type="EMBL" id="KAJ8890615.1"/>
    </source>
</evidence>
<reference evidence="1 2" key="1">
    <citation type="submission" date="2023-02" db="EMBL/GenBank/DDBJ databases">
        <title>LHISI_Scaffold_Assembly.</title>
        <authorList>
            <person name="Stuart O.P."/>
            <person name="Cleave R."/>
            <person name="Magrath M.J.L."/>
            <person name="Mikheyev A.S."/>
        </authorList>
    </citation>
    <scope>NUCLEOTIDE SEQUENCE [LARGE SCALE GENOMIC DNA]</scope>
    <source>
        <strain evidence="1">Daus_M_001</strain>
        <tissue evidence="1">Leg muscle</tissue>
    </source>
</reference>
<keyword evidence="2" id="KW-1185">Reference proteome</keyword>
<dbReference type="EMBL" id="JARBHB010000003">
    <property type="protein sequence ID" value="KAJ8890615.1"/>
    <property type="molecule type" value="Genomic_DNA"/>
</dbReference>
<accession>A0ABQ9I1T7</accession>
<dbReference type="InterPro" id="IPR036397">
    <property type="entry name" value="RNaseH_sf"/>
</dbReference>
<protein>
    <submittedName>
        <fullName evidence="1">Uncharacterized protein</fullName>
    </submittedName>
</protein>
<name>A0ABQ9I1T7_9NEOP</name>
<evidence type="ECO:0000313" key="2">
    <source>
        <dbReference type="Proteomes" id="UP001159363"/>
    </source>
</evidence>